<evidence type="ECO:0000256" key="3">
    <source>
        <dbReference type="ARBA" id="ARBA00022490"/>
    </source>
</evidence>
<keyword evidence="7" id="KW-0206">Cytoskeleton</keyword>
<proteinExistence type="predicted"/>
<evidence type="ECO:0000256" key="1">
    <source>
        <dbReference type="ARBA" id="ARBA00004138"/>
    </source>
</evidence>
<dbReference type="GO" id="GO:0005856">
    <property type="term" value="C:cytoskeleton"/>
    <property type="evidence" value="ECO:0007669"/>
    <property type="project" value="UniProtKB-SubCell"/>
</dbReference>
<dbReference type="PaxDb" id="3218-PP1S42_30V6.1"/>
<evidence type="ECO:0000256" key="2">
    <source>
        <dbReference type="ARBA" id="ARBA00004245"/>
    </source>
</evidence>
<keyword evidence="8" id="KW-0966">Cell projection</keyword>
<evidence type="ECO:0000256" key="8">
    <source>
        <dbReference type="ARBA" id="ARBA00023273"/>
    </source>
</evidence>
<dbReference type="Proteomes" id="UP000006727">
    <property type="component" value="Chromosome 7"/>
</dbReference>
<dbReference type="AlphaFoldDB" id="A0A2K1KB32"/>
<reference evidence="9 11" key="2">
    <citation type="journal article" date="2018" name="Plant J.">
        <title>The Physcomitrella patens chromosome-scale assembly reveals moss genome structure and evolution.</title>
        <authorList>
            <person name="Lang D."/>
            <person name="Ullrich K.K."/>
            <person name="Murat F."/>
            <person name="Fuchs J."/>
            <person name="Jenkins J."/>
            <person name="Haas F.B."/>
            <person name="Piednoel M."/>
            <person name="Gundlach H."/>
            <person name="Van Bel M."/>
            <person name="Meyberg R."/>
            <person name="Vives C."/>
            <person name="Morata J."/>
            <person name="Symeonidi A."/>
            <person name="Hiss M."/>
            <person name="Muchero W."/>
            <person name="Kamisugi Y."/>
            <person name="Saleh O."/>
            <person name="Blanc G."/>
            <person name="Decker E.L."/>
            <person name="van Gessel N."/>
            <person name="Grimwood J."/>
            <person name="Hayes R.D."/>
            <person name="Graham S.W."/>
            <person name="Gunter L.E."/>
            <person name="McDaniel S.F."/>
            <person name="Hoernstein S.N.W."/>
            <person name="Larsson A."/>
            <person name="Li F.W."/>
            <person name="Perroud P.F."/>
            <person name="Phillips J."/>
            <person name="Ranjan P."/>
            <person name="Rokshar D.S."/>
            <person name="Rothfels C.J."/>
            <person name="Schneider L."/>
            <person name="Shu S."/>
            <person name="Stevenson D.W."/>
            <person name="Thummler F."/>
            <person name="Tillich M."/>
            <person name="Villarreal Aguilar J.C."/>
            <person name="Widiez T."/>
            <person name="Wong G.K."/>
            <person name="Wymore A."/>
            <person name="Zhang Y."/>
            <person name="Zimmer A.D."/>
            <person name="Quatrano R.S."/>
            <person name="Mayer K.F.X."/>
            <person name="Goodstein D."/>
            <person name="Casacuberta J.M."/>
            <person name="Vandepoele K."/>
            <person name="Reski R."/>
            <person name="Cuming A.C."/>
            <person name="Tuskan G.A."/>
            <person name="Maumus F."/>
            <person name="Salse J."/>
            <person name="Schmutz J."/>
            <person name="Rensing S.A."/>
        </authorList>
    </citation>
    <scope>NUCLEOTIDE SEQUENCE [LARGE SCALE GENOMIC DNA]</scope>
    <source>
        <strain evidence="10 11">cv. Gransden 2004</strain>
    </source>
</reference>
<dbReference type="PANTHER" id="PTHR14885">
    <property type="entry name" value="CILIA- AND FLAGELLA-ASSOCIATED PROTEIN 43-RELATED"/>
    <property type="match status" value="1"/>
</dbReference>
<organism evidence="9">
    <name type="scientific">Physcomitrium patens</name>
    <name type="common">Spreading-leaved earth moss</name>
    <name type="synonym">Physcomitrella patens</name>
    <dbReference type="NCBI Taxonomy" id="3218"/>
    <lineage>
        <taxon>Eukaryota</taxon>
        <taxon>Viridiplantae</taxon>
        <taxon>Streptophyta</taxon>
        <taxon>Embryophyta</taxon>
        <taxon>Bryophyta</taxon>
        <taxon>Bryophytina</taxon>
        <taxon>Bryopsida</taxon>
        <taxon>Funariidae</taxon>
        <taxon>Funariales</taxon>
        <taxon>Funariaceae</taxon>
        <taxon>Physcomitrium</taxon>
    </lineage>
</organism>
<evidence type="ECO:0000256" key="6">
    <source>
        <dbReference type="ARBA" id="ARBA00023054"/>
    </source>
</evidence>
<dbReference type="GO" id="GO:0005929">
    <property type="term" value="C:cilium"/>
    <property type="evidence" value="ECO:0007669"/>
    <property type="project" value="UniProtKB-SubCell"/>
</dbReference>
<comment type="subcellular location">
    <subcellularLocation>
        <location evidence="1">Cell projection</location>
        <location evidence="1">Cilium</location>
    </subcellularLocation>
    <subcellularLocation>
        <location evidence="2">Cytoplasm</location>
        <location evidence="2">Cytoskeleton</location>
    </subcellularLocation>
</comment>
<keyword evidence="6" id="KW-0175">Coiled coil</keyword>
<keyword evidence="3" id="KW-0963">Cytoplasm</keyword>
<sequence length="188" mass="22126">MNLEVIFLGLKIMCNVLGGQEITVPQWERLLATRKRKMQQEAEVARLTSIMKSMAGFLVHLTQVDDSNSKEIEVCLRTMADFREEREIGRKNLEFIIKMKSGFVEAILDPLQGDYADVVLLPCSLIEDFNKVVLYEANTKARVSFFFFIFLHFFRFRTLLWLFDCFITFCCKQNLHTCLFTDFNRFFE</sequence>
<reference evidence="10" key="3">
    <citation type="submission" date="2020-12" db="UniProtKB">
        <authorList>
            <consortium name="EnsemblPlants"/>
        </authorList>
    </citation>
    <scope>IDENTIFICATION</scope>
</reference>
<keyword evidence="4" id="KW-0853">WD repeat</keyword>
<reference evidence="9 11" key="1">
    <citation type="journal article" date="2008" name="Science">
        <title>The Physcomitrella genome reveals evolutionary insights into the conquest of land by plants.</title>
        <authorList>
            <person name="Rensing S."/>
            <person name="Lang D."/>
            <person name="Zimmer A."/>
            <person name="Terry A."/>
            <person name="Salamov A."/>
            <person name="Shapiro H."/>
            <person name="Nishiyama T."/>
            <person name="Perroud P.-F."/>
            <person name="Lindquist E."/>
            <person name="Kamisugi Y."/>
            <person name="Tanahashi T."/>
            <person name="Sakakibara K."/>
            <person name="Fujita T."/>
            <person name="Oishi K."/>
            <person name="Shin-I T."/>
            <person name="Kuroki Y."/>
            <person name="Toyoda A."/>
            <person name="Suzuki Y."/>
            <person name="Hashimoto A."/>
            <person name="Yamaguchi K."/>
            <person name="Sugano A."/>
            <person name="Kohara Y."/>
            <person name="Fujiyama A."/>
            <person name="Anterola A."/>
            <person name="Aoki S."/>
            <person name="Ashton N."/>
            <person name="Barbazuk W.B."/>
            <person name="Barker E."/>
            <person name="Bennetzen J."/>
            <person name="Bezanilla M."/>
            <person name="Blankenship R."/>
            <person name="Cho S.H."/>
            <person name="Dutcher S."/>
            <person name="Estelle M."/>
            <person name="Fawcett J.A."/>
            <person name="Gundlach H."/>
            <person name="Hanada K."/>
            <person name="Heyl A."/>
            <person name="Hicks K.A."/>
            <person name="Hugh J."/>
            <person name="Lohr M."/>
            <person name="Mayer K."/>
            <person name="Melkozernov A."/>
            <person name="Murata T."/>
            <person name="Nelson D."/>
            <person name="Pils B."/>
            <person name="Prigge M."/>
            <person name="Reiss B."/>
            <person name="Renner T."/>
            <person name="Rombauts S."/>
            <person name="Rushton P."/>
            <person name="Sanderfoot A."/>
            <person name="Schween G."/>
            <person name="Shiu S.-H."/>
            <person name="Stueber K."/>
            <person name="Theodoulou F.L."/>
            <person name="Tu H."/>
            <person name="Van de Peer Y."/>
            <person name="Verrier P.J."/>
            <person name="Waters E."/>
            <person name="Wood A."/>
            <person name="Yang L."/>
            <person name="Cove D."/>
            <person name="Cuming A."/>
            <person name="Hasebe M."/>
            <person name="Lucas S."/>
            <person name="Mishler D.B."/>
            <person name="Reski R."/>
            <person name="Grigoriev I."/>
            <person name="Quatrano R.S."/>
            <person name="Boore J.L."/>
        </authorList>
    </citation>
    <scope>NUCLEOTIDE SEQUENCE [LARGE SCALE GENOMIC DNA]</scope>
    <source>
        <strain evidence="10 11">cv. Gransden 2004</strain>
    </source>
</reference>
<protein>
    <submittedName>
        <fullName evidence="9 10">Uncharacterized protein</fullName>
    </submittedName>
</protein>
<name>A0A2K1KB32_PHYPA</name>
<evidence type="ECO:0000256" key="4">
    <source>
        <dbReference type="ARBA" id="ARBA00022574"/>
    </source>
</evidence>
<evidence type="ECO:0000256" key="5">
    <source>
        <dbReference type="ARBA" id="ARBA00022737"/>
    </source>
</evidence>
<dbReference type="Gramene" id="Pp3c7_9177V3.1">
    <property type="protein sequence ID" value="Pp3c7_9177V3.1"/>
    <property type="gene ID" value="Pp3c7_9177"/>
</dbReference>
<dbReference type="EMBL" id="ABEU02000007">
    <property type="protein sequence ID" value="PNR50976.1"/>
    <property type="molecule type" value="Genomic_DNA"/>
</dbReference>
<dbReference type="Pfam" id="PF25828">
    <property type="entry name" value="CC_Cfap43"/>
    <property type="match status" value="1"/>
</dbReference>
<keyword evidence="11" id="KW-1185">Reference proteome</keyword>
<dbReference type="PANTHER" id="PTHR14885:SF1">
    <property type="entry name" value="CILIA- AND FLAGELLA-ASSOCIATED PROTEIN 43"/>
    <property type="match status" value="1"/>
</dbReference>
<dbReference type="EnsemblPlants" id="Pp3c7_9177V3.1">
    <property type="protein sequence ID" value="Pp3c7_9177V3.1"/>
    <property type="gene ID" value="Pp3c7_9177"/>
</dbReference>
<evidence type="ECO:0000313" key="10">
    <source>
        <dbReference type="EnsemblPlants" id="Pp3c7_9177V3.1"/>
    </source>
</evidence>
<evidence type="ECO:0000313" key="11">
    <source>
        <dbReference type="Proteomes" id="UP000006727"/>
    </source>
</evidence>
<accession>A0A2K1KB32</accession>
<evidence type="ECO:0000256" key="7">
    <source>
        <dbReference type="ARBA" id="ARBA00023212"/>
    </source>
</evidence>
<dbReference type="InParanoid" id="A0A2K1KB32"/>
<gene>
    <name evidence="9" type="ORF">PHYPA_010162</name>
</gene>
<keyword evidence="5" id="KW-0677">Repeat</keyword>
<evidence type="ECO:0000313" key="9">
    <source>
        <dbReference type="EMBL" id="PNR50976.1"/>
    </source>
</evidence>